<dbReference type="Proteomes" id="UP000499080">
    <property type="component" value="Unassembled WGS sequence"/>
</dbReference>
<feature type="compositionally biased region" description="Polar residues" evidence="1">
    <location>
        <begin position="42"/>
        <end position="60"/>
    </location>
</feature>
<keyword evidence="3" id="KW-1185">Reference proteome</keyword>
<organism evidence="2 3">
    <name type="scientific">Araneus ventricosus</name>
    <name type="common">Orbweaver spider</name>
    <name type="synonym">Epeira ventricosa</name>
    <dbReference type="NCBI Taxonomy" id="182803"/>
    <lineage>
        <taxon>Eukaryota</taxon>
        <taxon>Metazoa</taxon>
        <taxon>Ecdysozoa</taxon>
        <taxon>Arthropoda</taxon>
        <taxon>Chelicerata</taxon>
        <taxon>Arachnida</taxon>
        <taxon>Araneae</taxon>
        <taxon>Araneomorphae</taxon>
        <taxon>Entelegynae</taxon>
        <taxon>Araneoidea</taxon>
        <taxon>Araneidae</taxon>
        <taxon>Araneus</taxon>
    </lineage>
</organism>
<protein>
    <submittedName>
        <fullName evidence="2">Uncharacterized protein</fullName>
    </submittedName>
</protein>
<evidence type="ECO:0000313" key="2">
    <source>
        <dbReference type="EMBL" id="GBM98661.1"/>
    </source>
</evidence>
<accession>A0A4Y2K8M1</accession>
<comment type="caution">
    <text evidence="2">The sequence shown here is derived from an EMBL/GenBank/DDBJ whole genome shotgun (WGS) entry which is preliminary data.</text>
</comment>
<sequence>MNIVANIRSVGVWWKESNRQDNGERMFIHKYAGKTKHRRQEQSQQITSYNSNSTWGPATQTARKSRIMTVTELSIALSSPAIQLPLQTQLQSRSSFRLHRLYTVARLVVTSHEII</sequence>
<proteinExistence type="predicted"/>
<feature type="region of interest" description="Disordered" evidence="1">
    <location>
        <begin position="34"/>
        <end position="60"/>
    </location>
</feature>
<name>A0A4Y2K8M1_ARAVE</name>
<dbReference type="AlphaFoldDB" id="A0A4Y2K8M1"/>
<dbReference type="EMBL" id="BGPR01004344">
    <property type="protein sequence ID" value="GBM98661.1"/>
    <property type="molecule type" value="Genomic_DNA"/>
</dbReference>
<evidence type="ECO:0000313" key="3">
    <source>
        <dbReference type="Proteomes" id="UP000499080"/>
    </source>
</evidence>
<reference evidence="2 3" key="1">
    <citation type="journal article" date="2019" name="Sci. Rep.">
        <title>Orb-weaving spider Araneus ventricosus genome elucidates the spidroin gene catalogue.</title>
        <authorList>
            <person name="Kono N."/>
            <person name="Nakamura H."/>
            <person name="Ohtoshi R."/>
            <person name="Moran D.A.P."/>
            <person name="Shinohara A."/>
            <person name="Yoshida Y."/>
            <person name="Fujiwara M."/>
            <person name="Mori M."/>
            <person name="Tomita M."/>
            <person name="Arakawa K."/>
        </authorList>
    </citation>
    <scope>NUCLEOTIDE SEQUENCE [LARGE SCALE GENOMIC DNA]</scope>
</reference>
<evidence type="ECO:0000256" key="1">
    <source>
        <dbReference type="SAM" id="MobiDB-lite"/>
    </source>
</evidence>
<gene>
    <name evidence="2" type="ORF">AVEN_214673_1</name>
</gene>